<keyword evidence="2" id="KW-0680">Restriction system</keyword>
<dbReference type="AlphaFoldDB" id="A0A2W5SYE7"/>
<dbReference type="Gene3D" id="3.90.220.20">
    <property type="entry name" value="DNA methylase specificity domains"/>
    <property type="match status" value="2"/>
</dbReference>
<evidence type="ECO:0000313" key="6">
    <source>
        <dbReference type="Proteomes" id="UP000249061"/>
    </source>
</evidence>
<dbReference type="GO" id="GO:0009307">
    <property type="term" value="P:DNA restriction-modification system"/>
    <property type="evidence" value="ECO:0007669"/>
    <property type="project" value="UniProtKB-KW"/>
</dbReference>
<dbReference type="Pfam" id="PF01420">
    <property type="entry name" value="Methylase_S"/>
    <property type="match status" value="1"/>
</dbReference>
<evidence type="ECO:0000313" key="5">
    <source>
        <dbReference type="EMBL" id="PZR04616.1"/>
    </source>
</evidence>
<dbReference type="InterPro" id="IPR044946">
    <property type="entry name" value="Restrct_endonuc_typeI_TRD_sf"/>
</dbReference>
<dbReference type="EMBL" id="QFQP01000054">
    <property type="protein sequence ID" value="PZR04616.1"/>
    <property type="molecule type" value="Genomic_DNA"/>
</dbReference>
<protein>
    <recommendedName>
        <fullName evidence="4">Type I restriction modification DNA specificity domain-containing protein</fullName>
    </recommendedName>
</protein>
<evidence type="ECO:0000256" key="1">
    <source>
        <dbReference type="ARBA" id="ARBA00010923"/>
    </source>
</evidence>
<dbReference type="PANTHER" id="PTHR43140:SF1">
    <property type="entry name" value="TYPE I RESTRICTION ENZYME ECOKI SPECIFICITY SUBUNIT"/>
    <property type="match status" value="1"/>
</dbReference>
<dbReference type="InterPro" id="IPR000055">
    <property type="entry name" value="Restrct_endonuc_typeI_TRD"/>
</dbReference>
<gene>
    <name evidence="5" type="ORF">DI536_33805</name>
</gene>
<proteinExistence type="inferred from homology"/>
<reference evidence="5 6" key="1">
    <citation type="submission" date="2017-08" db="EMBL/GenBank/DDBJ databases">
        <title>Infants hospitalized years apart are colonized by the same room-sourced microbial strains.</title>
        <authorList>
            <person name="Brooks B."/>
            <person name="Olm M.R."/>
            <person name="Firek B.A."/>
            <person name="Baker R."/>
            <person name="Thomas B.C."/>
            <person name="Morowitz M.J."/>
            <person name="Banfield J.F."/>
        </authorList>
    </citation>
    <scope>NUCLEOTIDE SEQUENCE [LARGE SCALE GENOMIC DNA]</scope>
    <source>
        <strain evidence="5">S2_003_000_R2_14</strain>
    </source>
</reference>
<keyword evidence="3" id="KW-0238">DNA-binding</keyword>
<dbReference type="SUPFAM" id="SSF116734">
    <property type="entry name" value="DNA methylase specificity domain"/>
    <property type="match status" value="2"/>
</dbReference>
<evidence type="ECO:0000256" key="3">
    <source>
        <dbReference type="ARBA" id="ARBA00023125"/>
    </source>
</evidence>
<dbReference type="Proteomes" id="UP000249061">
    <property type="component" value="Unassembled WGS sequence"/>
</dbReference>
<comment type="caution">
    <text evidence="5">The sequence shown here is derived from an EMBL/GenBank/DDBJ whole genome shotgun (WGS) entry which is preliminary data.</text>
</comment>
<comment type="similarity">
    <text evidence="1">Belongs to the type-I restriction system S methylase family.</text>
</comment>
<sequence length="386" mass="43478">MTPYMRAANVTWNGVDVSDVKEMDFTPKEQAVYRLEDGDVLLSEASGSAAEVGKPAIWRDEIPGACFQNTLIRVRSKGPLPEFLHYHFLNDAKSGRFATAGKGIGINHLGADRMSSWPLTLPPIDVQRRIVAKLDELLAQSRAAREQLEAVPALVEQYRQSVLAAAFRGDLTADWRKKNPDVEPASKLIERIRIERRQKWEAAELAKLKAKGKSPKDDKWKSKYVEPAPVDASDLPELPSTWCWARWSEIASSQNGRPFPSGDYTNRGIRLLRPGNLHVSGDVRWTTENTKCMPERYADENDGWVVGANQLVMNLTAQSLKDEFLGRICMTGNDERCLLNQRIAWLKPTVVPTRFAFWLLKCFGRSETDPPAGVKLIHPRLDFQPT</sequence>
<name>A0A2W5SYE7_9BACT</name>
<dbReference type="GO" id="GO:0003677">
    <property type="term" value="F:DNA binding"/>
    <property type="evidence" value="ECO:0007669"/>
    <property type="project" value="UniProtKB-KW"/>
</dbReference>
<evidence type="ECO:0000259" key="4">
    <source>
        <dbReference type="Pfam" id="PF01420"/>
    </source>
</evidence>
<organism evidence="5 6">
    <name type="scientific">Archangium gephyra</name>
    <dbReference type="NCBI Taxonomy" id="48"/>
    <lineage>
        <taxon>Bacteria</taxon>
        <taxon>Pseudomonadati</taxon>
        <taxon>Myxococcota</taxon>
        <taxon>Myxococcia</taxon>
        <taxon>Myxococcales</taxon>
        <taxon>Cystobacterineae</taxon>
        <taxon>Archangiaceae</taxon>
        <taxon>Archangium</taxon>
    </lineage>
</organism>
<evidence type="ECO:0000256" key="2">
    <source>
        <dbReference type="ARBA" id="ARBA00022747"/>
    </source>
</evidence>
<feature type="domain" description="Type I restriction modification DNA specificity" evidence="4">
    <location>
        <begin position="28"/>
        <end position="142"/>
    </location>
</feature>
<dbReference type="PANTHER" id="PTHR43140">
    <property type="entry name" value="TYPE-1 RESTRICTION ENZYME ECOKI SPECIFICITY PROTEIN"/>
    <property type="match status" value="1"/>
</dbReference>
<feature type="non-terminal residue" evidence="5">
    <location>
        <position position="386"/>
    </location>
</feature>
<accession>A0A2W5SYE7</accession>
<dbReference type="InterPro" id="IPR051212">
    <property type="entry name" value="Type-I_RE_S_subunit"/>
</dbReference>